<evidence type="ECO:0000313" key="2">
    <source>
        <dbReference type="Proteomes" id="UP000828390"/>
    </source>
</evidence>
<comment type="caution">
    <text evidence="1">The sequence shown here is derived from an EMBL/GenBank/DDBJ whole genome shotgun (WGS) entry which is preliminary data.</text>
</comment>
<reference evidence="1" key="2">
    <citation type="submission" date="2020-11" db="EMBL/GenBank/DDBJ databases">
        <authorList>
            <person name="McCartney M.A."/>
            <person name="Auch B."/>
            <person name="Kono T."/>
            <person name="Mallez S."/>
            <person name="Becker A."/>
            <person name="Gohl D.M."/>
            <person name="Silverstein K.A.T."/>
            <person name="Koren S."/>
            <person name="Bechman K.B."/>
            <person name="Herman A."/>
            <person name="Abrahante J.E."/>
            <person name="Garbe J."/>
        </authorList>
    </citation>
    <scope>NUCLEOTIDE SEQUENCE</scope>
    <source>
        <strain evidence="1">Duluth1</strain>
        <tissue evidence="1">Whole animal</tissue>
    </source>
</reference>
<accession>A0A9D4NKJ1</accession>
<reference evidence="1" key="1">
    <citation type="journal article" date="2019" name="bioRxiv">
        <title>The Genome of the Zebra Mussel, Dreissena polymorpha: A Resource for Invasive Species Research.</title>
        <authorList>
            <person name="McCartney M.A."/>
            <person name="Auch B."/>
            <person name="Kono T."/>
            <person name="Mallez S."/>
            <person name="Zhang Y."/>
            <person name="Obille A."/>
            <person name="Becker A."/>
            <person name="Abrahante J.E."/>
            <person name="Garbe J."/>
            <person name="Badalamenti J.P."/>
            <person name="Herman A."/>
            <person name="Mangelson H."/>
            <person name="Liachko I."/>
            <person name="Sullivan S."/>
            <person name="Sone E.D."/>
            <person name="Koren S."/>
            <person name="Silverstein K.A.T."/>
            <person name="Beckman K.B."/>
            <person name="Gohl D.M."/>
        </authorList>
    </citation>
    <scope>NUCLEOTIDE SEQUENCE</scope>
    <source>
        <strain evidence="1">Duluth1</strain>
        <tissue evidence="1">Whole animal</tissue>
    </source>
</reference>
<name>A0A9D4NKJ1_DREPO</name>
<dbReference type="Proteomes" id="UP000828390">
    <property type="component" value="Unassembled WGS sequence"/>
</dbReference>
<sequence length="59" mass="6858">MLNEFYPKCAASLDLWLQTVLPRGQDYFICKDNLSINMEQYPENHDHLKNCVTVPSVTL</sequence>
<proteinExistence type="predicted"/>
<protein>
    <submittedName>
        <fullName evidence="1">Uncharacterized protein</fullName>
    </submittedName>
</protein>
<dbReference type="AlphaFoldDB" id="A0A9D4NKJ1"/>
<keyword evidence="2" id="KW-1185">Reference proteome</keyword>
<organism evidence="1 2">
    <name type="scientific">Dreissena polymorpha</name>
    <name type="common">Zebra mussel</name>
    <name type="synonym">Mytilus polymorpha</name>
    <dbReference type="NCBI Taxonomy" id="45954"/>
    <lineage>
        <taxon>Eukaryota</taxon>
        <taxon>Metazoa</taxon>
        <taxon>Spiralia</taxon>
        <taxon>Lophotrochozoa</taxon>
        <taxon>Mollusca</taxon>
        <taxon>Bivalvia</taxon>
        <taxon>Autobranchia</taxon>
        <taxon>Heteroconchia</taxon>
        <taxon>Euheterodonta</taxon>
        <taxon>Imparidentia</taxon>
        <taxon>Neoheterodontei</taxon>
        <taxon>Myida</taxon>
        <taxon>Dreissenoidea</taxon>
        <taxon>Dreissenidae</taxon>
        <taxon>Dreissena</taxon>
    </lineage>
</organism>
<evidence type="ECO:0000313" key="1">
    <source>
        <dbReference type="EMBL" id="KAH3895990.1"/>
    </source>
</evidence>
<gene>
    <name evidence="1" type="ORF">DPMN_020159</name>
</gene>
<dbReference type="EMBL" id="JAIWYP010000001">
    <property type="protein sequence ID" value="KAH3895990.1"/>
    <property type="molecule type" value="Genomic_DNA"/>
</dbReference>